<comment type="caution">
    <text evidence="3">The sequence shown here is derived from an EMBL/GenBank/DDBJ whole genome shotgun (WGS) entry which is preliminary data.</text>
</comment>
<evidence type="ECO:0000256" key="1">
    <source>
        <dbReference type="SAM" id="MobiDB-lite"/>
    </source>
</evidence>
<proteinExistence type="predicted"/>
<gene>
    <name evidence="3" type="ORF">IM811_008640</name>
</gene>
<protein>
    <submittedName>
        <fullName evidence="3">Uncharacterized protein</fullName>
    </submittedName>
</protein>
<keyword evidence="2" id="KW-0732">Signal</keyword>
<evidence type="ECO:0000256" key="2">
    <source>
        <dbReference type="SAM" id="SignalP"/>
    </source>
</evidence>
<evidence type="ECO:0000313" key="4">
    <source>
        <dbReference type="Proteomes" id="UP000616885"/>
    </source>
</evidence>
<feature type="compositionally biased region" description="Basic and acidic residues" evidence="1">
    <location>
        <begin position="76"/>
        <end position="93"/>
    </location>
</feature>
<dbReference type="AlphaFoldDB" id="A0A8H7NKG9"/>
<feature type="chain" id="PRO_5034873437" evidence="2">
    <location>
        <begin position="17"/>
        <end position="496"/>
    </location>
</feature>
<evidence type="ECO:0000313" key="3">
    <source>
        <dbReference type="EMBL" id="KAF9757696.1"/>
    </source>
</evidence>
<name>A0A8H7NKG9_BIOOC</name>
<reference evidence="3" key="1">
    <citation type="submission" date="2020-10" db="EMBL/GenBank/DDBJ databases">
        <title>High-Quality Genome Resource of Clonostachys rosea strain S41 by Oxford Nanopore Long-Read Sequencing.</title>
        <authorList>
            <person name="Wang H."/>
        </authorList>
    </citation>
    <scope>NUCLEOTIDE SEQUENCE</scope>
    <source>
        <strain evidence="3">S41</strain>
    </source>
</reference>
<organism evidence="3 4">
    <name type="scientific">Bionectria ochroleuca</name>
    <name type="common">Gliocladium roseum</name>
    <dbReference type="NCBI Taxonomy" id="29856"/>
    <lineage>
        <taxon>Eukaryota</taxon>
        <taxon>Fungi</taxon>
        <taxon>Dikarya</taxon>
        <taxon>Ascomycota</taxon>
        <taxon>Pezizomycotina</taxon>
        <taxon>Sordariomycetes</taxon>
        <taxon>Hypocreomycetidae</taxon>
        <taxon>Hypocreales</taxon>
        <taxon>Bionectriaceae</taxon>
        <taxon>Clonostachys</taxon>
    </lineage>
</organism>
<sequence>MLPNSLLLWMLSRLSFFPFDFFLFFQAFDCKGYRLPRSHHEVSPRCAGTHHVLRPRGRRGHRQDPSRRPKTPNELQKCDQGKRKQEELQEGRLLRPRLQVQVGEVQSGQMRQDKDLHQQGAQRDQQARPAGPRDVDFSSIDTREVSISDLVAREEFARYDAEDVDDSVRYYLMARDIIDGSDLASGYRTLTRRQGSTSTYKFCAKDGAEMKYATPDFPDGNDLYDAAKWEECQNFDLSNKGSDKGGDRKVVDEHVLERQLFTIFAEKKMEGKKIKIDNQEKNMCNYMKETWADSKILINKRTPLDSVGFAWPNRNEDGKKEMKRLERNIDAVKARAFGKGEIMQKRVIKSLIKGFRGKNRVVATVKAAILAAKYMDEKEINEIYYKQGKRVADALKKAEEEVAKNTKNYQSQKYDELWLTFLKEHTDEVNKKLRDFITNTTKLLNAQIKKEVARKTTKKQTKAKLNAVTAILNEATKYTSSKEGNLFKNPFEESCD</sequence>
<feature type="signal peptide" evidence="2">
    <location>
        <begin position="1"/>
        <end position="16"/>
    </location>
</feature>
<accession>A0A8H7NKG9</accession>
<dbReference type="Proteomes" id="UP000616885">
    <property type="component" value="Unassembled WGS sequence"/>
</dbReference>
<dbReference type="EMBL" id="JADCTT010000002">
    <property type="protein sequence ID" value="KAF9757696.1"/>
    <property type="molecule type" value="Genomic_DNA"/>
</dbReference>
<feature type="region of interest" description="Disordered" evidence="1">
    <location>
        <begin position="39"/>
        <end position="138"/>
    </location>
</feature>
<feature type="compositionally biased region" description="Basic residues" evidence="1">
    <location>
        <begin position="51"/>
        <end position="61"/>
    </location>
</feature>